<dbReference type="EMBL" id="OIVN01003748">
    <property type="protein sequence ID" value="SPD13316.1"/>
    <property type="molecule type" value="Genomic_DNA"/>
</dbReference>
<accession>A0A2N9HG86</accession>
<gene>
    <name evidence="1" type="ORF">FSB_LOCUS41198</name>
</gene>
<reference evidence="1" key="1">
    <citation type="submission" date="2018-02" db="EMBL/GenBank/DDBJ databases">
        <authorList>
            <person name="Cohen D.B."/>
            <person name="Kent A.D."/>
        </authorList>
    </citation>
    <scope>NUCLEOTIDE SEQUENCE</scope>
</reference>
<proteinExistence type="predicted"/>
<sequence length="152" mass="16551">MSCGCIACPAVNVVAPISLMLPNHQLQNSFPATIRCALRKIARDSVYYHYVWDHTEFVKQKHKWVDGVRTGIPICILSIGISSNDVGRREEYHGFEKVKGITALGNVRGITALGKKRKGCHGLGKVMGITVLENVRGINALGNVRGITALGK</sequence>
<evidence type="ECO:0000313" key="1">
    <source>
        <dbReference type="EMBL" id="SPD13316.1"/>
    </source>
</evidence>
<dbReference type="AlphaFoldDB" id="A0A2N9HG86"/>
<organism evidence="1">
    <name type="scientific">Fagus sylvatica</name>
    <name type="common">Beechnut</name>
    <dbReference type="NCBI Taxonomy" id="28930"/>
    <lineage>
        <taxon>Eukaryota</taxon>
        <taxon>Viridiplantae</taxon>
        <taxon>Streptophyta</taxon>
        <taxon>Embryophyta</taxon>
        <taxon>Tracheophyta</taxon>
        <taxon>Spermatophyta</taxon>
        <taxon>Magnoliopsida</taxon>
        <taxon>eudicotyledons</taxon>
        <taxon>Gunneridae</taxon>
        <taxon>Pentapetalae</taxon>
        <taxon>rosids</taxon>
        <taxon>fabids</taxon>
        <taxon>Fagales</taxon>
        <taxon>Fagaceae</taxon>
        <taxon>Fagus</taxon>
    </lineage>
</organism>
<protein>
    <submittedName>
        <fullName evidence="1">Uncharacterized protein</fullName>
    </submittedName>
</protein>
<name>A0A2N9HG86_FAGSY</name>